<protein>
    <recommendedName>
        <fullName evidence="3">F-box domain-containing protein</fullName>
    </recommendedName>
</protein>
<keyword evidence="2" id="KW-1185">Reference proteome</keyword>
<dbReference type="SUPFAM" id="SSF52047">
    <property type="entry name" value="RNI-like"/>
    <property type="match status" value="1"/>
</dbReference>
<dbReference type="EnsemblMetazoa" id="GPAI045616-RA">
    <property type="protein sequence ID" value="GPAI045616-PA"/>
    <property type="gene ID" value="GPAI045616"/>
</dbReference>
<reference evidence="2" key="1">
    <citation type="submission" date="2014-03" db="EMBL/GenBank/DDBJ databases">
        <authorList>
            <person name="Aksoy S."/>
            <person name="Warren W."/>
            <person name="Wilson R.K."/>
        </authorList>
    </citation>
    <scope>NUCLEOTIDE SEQUENCE [LARGE SCALE GENOMIC DNA]</scope>
    <source>
        <strain evidence="2">IAEA</strain>
    </source>
</reference>
<dbReference type="InterPro" id="IPR032675">
    <property type="entry name" value="LRR_dom_sf"/>
</dbReference>
<accession>A0A1B0AH62</accession>
<evidence type="ECO:0000313" key="2">
    <source>
        <dbReference type="Proteomes" id="UP000092445"/>
    </source>
</evidence>
<organism evidence="1 2">
    <name type="scientific">Glossina pallidipes</name>
    <name type="common">Tsetse fly</name>
    <dbReference type="NCBI Taxonomy" id="7398"/>
    <lineage>
        <taxon>Eukaryota</taxon>
        <taxon>Metazoa</taxon>
        <taxon>Ecdysozoa</taxon>
        <taxon>Arthropoda</taxon>
        <taxon>Hexapoda</taxon>
        <taxon>Insecta</taxon>
        <taxon>Pterygota</taxon>
        <taxon>Neoptera</taxon>
        <taxon>Endopterygota</taxon>
        <taxon>Diptera</taxon>
        <taxon>Brachycera</taxon>
        <taxon>Muscomorpha</taxon>
        <taxon>Hippoboscoidea</taxon>
        <taxon>Glossinidae</taxon>
        <taxon>Glossina</taxon>
    </lineage>
</organism>
<evidence type="ECO:0000313" key="1">
    <source>
        <dbReference type="EnsemblMetazoa" id="GPAI045616-PA"/>
    </source>
</evidence>
<evidence type="ECO:0008006" key="3">
    <source>
        <dbReference type="Google" id="ProtNLM"/>
    </source>
</evidence>
<proteinExistence type="predicted"/>
<dbReference type="Gene3D" id="3.80.10.10">
    <property type="entry name" value="Ribonuclease Inhibitor"/>
    <property type="match status" value="1"/>
</dbReference>
<reference evidence="1" key="2">
    <citation type="submission" date="2020-05" db="UniProtKB">
        <authorList>
            <consortium name="EnsemblMetazoa"/>
        </authorList>
    </citation>
    <scope>IDENTIFICATION</scope>
    <source>
        <strain evidence="1">IAEA</strain>
    </source>
</reference>
<name>A0A1B0AH62_GLOPL</name>
<sequence length="267" mass="30296">MNDPLTMIRQQVQLELRAMCSSKSPVGLKATAAITTILDLNDDCLLNIFKYLSIQDAFNILGCFDSRIDDVALTRIADLKNLCFSLREPPTFKRWQFQIIGQNLESVCISAGYTLSSEMSLYYLQLLLSSGSSDSKPRLHELTIHYVKFNDDYVECVLNVVSNIKYLDLSFCQLNDELLLPILERAGKLQILKLIGNYNLECKSLHHLQSPHLNFVELEMNLRCGIEVNKFIAEHVNVNVAVHSPSRLSYKTYGPNTNENEGDNETI</sequence>
<dbReference type="VEuPathDB" id="VectorBase:GPAI045616"/>
<dbReference type="AlphaFoldDB" id="A0A1B0AH62"/>
<dbReference type="Proteomes" id="UP000092445">
    <property type="component" value="Unassembled WGS sequence"/>
</dbReference>